<dbReference type="AlphaFoldDB" id="A0A3M3MSC8"/>
<protein>
    <recommendedName>
        <fullName evidence="1">ABC-three component systems C-terminal domain-containing protein</fullName>
    </recommendedName>
</protein>
<name>A0A3M3MSC8_9PSED</name>
<dbReference type="Pfam" id="PF20283">
    <property type="entry name" value="CTD7"/>
    <property type="match status" value="1"/>
</dbReference>
<dbReference type="EMBL" id="RBPL01000112">
    <property type="protein sequence ID" value="RMN92326.1"/>
    <property type="molecule type" value="Genomic_DNA"/>
</dbReference>
<gene>
    <name evidence="2" type="ORF">ALQ49_01101</name>
</gene>
<comment type="caution">
    <text evidence="2">The sequence shown here is derived from an EMBL/GenBank/DDBJ whole genome shotgun (WGS) entry which is preliminary data.</text>
</comment>
<feature type="domain" description="ABC-three component systems C-terminal" evidence="1">
    <location>
        <begin position="264"/>
        <end position="382"/>
    </location>
</feature>
<sequence length="390" mass="44832">MQTPPSIKSSVPGQYFGFSIQPTRQCLHLLLAPAGSFVALEILDDTDVVQPDGEVLVEQSKSGLVTNPISDWSIDLWKTFANWIDTIEAGHIDLAHTRFHLYVVQQKQGDIADLLKFAHSIEYAREAVEKIKKRFKKEKPAGCEKYLKKFLNYAPNKLHQLIVRFSYDCGDSDPIKPIKDILRNTVAEISLDEVCCTVIGWVKLRSDEMIGARKHAGLEKNIFSDWLSTHCSKFSYEYLLTYTVPSPERLEVEANITKHPVMMYQLELIELGQREKLRAMADFMRSKTGKTRWAEVGFIFESQFEDYVDDLEKLWRSNYLDIKGTTSELTQVEKGESLFLRCHGLNPQINGKSTPDYFPRGTFHYLADRQLIGWHPTYKELLKKKLNSIS</sequence>
<accession>A0A3M3MSC8</accession>
<dbReference type="InterPro" id="IPR046913">
    <property type="entry name" value="ABC-3C_CTD7"/>
</dbReference>
<evidence type="ECO:0000313" key="3">
    <source>
        <dbReference type="Proteomes" id="UP000278062"/>
    </source>
</evidence>
<evidence type="ECO:0000259" key="1">
    <source>
        <dbReference type="Pfam" id="PF20283"/>
    </source>
</evidence>
<organism evidence="2 3">
    <name type="scientific">Pseudomonas syringae pv. apii</name>
    <dbReference type="NCBI Taxonomy" id="81036"/>
    <lineage>
        <taxon>Bacteria</taxon>
        <taxon>Pseudomonadati</taxon>
        <taxon>Pseudomonadota</taxon>
        <taxon>Gammaproteobacteria</taxon>
        <taxon>Pseudomonadales</taxon>
        <taxon>Pseudomonadaceae</taxon>
        <taxon>Pseudomonas</taxon>
    </lineage>
</organism>
<dbReference type="Proteomes" id="UP000278062">
    <property type="component" value="Unassembled WGS sequence"/>
</dbReference>
<dbReference type="RefSeq" id="WP_074845973.1">
    <property type="nucleotide sequence ID" value="NZ_RBPB01000153.1"/>
</dbReference>
<proteinExistence type="predicted"/>
<evidence type="ECO:0000313" key="2">
    <source>
        <dbReference type="EMBL" id="RMN92326.1"/>
    </source>
</evidence>
<reference evidence="2 3" key="1">
    <citation type="submission" date="2018-08" db="EMBL/GenBank/DDBJ databases">
        <title>Recombination of ecologically and evolutionarily significant loci maintains genetic cohesion in the Pseudomonas syringae species complex.</title>
        <authorList>
            <person name="Dillon M."/>
            <person name="Thakur S."/>
            <person name="Almeida R.N.D."/>
            <person name="Weir B.S."/>
            <person name="Guttman D.S."/>
        </authorList>
    </citation>
    <scope>NUCLEOTIDE SEQUENCE [LARGE SCALE GENOMIC DNA]</scope>
    <source>
        <strain evidence="2 3">1089_5</strain>
    </source>
</reference>